<organism evidence="4 5">
    <name type="scientific">Actinomadura parmotrematis</name>
    <dbReference type="NCBI Taxonomy" id="2864039"/>
    <lineage>
        <taxon>Bacteria</taxon>
        <taxon>Bacillati</taxon>
        <taxon>Actinomycetota</taxon>
        <taxon>Actinomycetes</taxon>
        <taxon>Streptosporangiales</taxon>
        <taxon>Thermomonosporaceae</taxon>
        <taxon>Actinomadura</taxon>
    </lineage>
</organism>
<accession>A0ABS7G2J4</accession>
<name>A0ABS7G2J4_9ACTN</name>
<dbReference type="EMBL" id="JAIBOA010000026">
    <property type="protein sequence ID" value="MBW8486751.1"/>
    <property type="molecule type" value="Genomic_DNA"/>
</dbReference>
<evidence type="ECO:0000313" key="4">
    <source>
        <dbReference type="EMBL" id="MBW8486751.1"/>
    </source>
</evidence>
<comment type="caution">
    <text evidence="4">The sequence shown here is derived from an EMBL/GenBank/DDBJ whole genome shotgun (WGS) entry which is preliminary data.</text>
</comment>
<reference evidence="4 5" key="1">
    <citation type="submission" date="2021-07" db="EMBL/GenBank/DDBJ databases">
        <title>Actinomadura sp. PM05-2 isolated from lichen.</title>
        <authorList>
            <person name="Somphong A."/>
            <person name="Phongsopitanun W."/>
            <person name="Tanasupawat S."/>
            <person name="Peongsungnone V."/>
        </authorList>
    </citation>
    <scope>NUCLEOTIDE SEQUENCE [LARGE SCALE GENOMIC DNA]</scope>
    <source>
        <strain evidence="4 5">PM05-2</strain>
    </source>
</reference>
<dbReference type="InterPro" id="IPR047057">
    <property type="entry name" value="MerR_fam"/>
</dbReference>
<dbReference type="RefSeq" id="WP_220169990.1">
    <property type="nucleotide sequence ID" value="NZ_JAIBOA010000026.1"/>
</dbReference>
<dbReference type="PANTHER" id="PTHR30204">
    <property type="entry name" value="REDOX-CYCLING DRUG-SENSING TRANSCRIPTIONAL ACTIVATOR SOXR"/>
    <property type="match status" value="1"/>
</dbReference>
<gene>
    <name evidence="4" type="ORF">K1Y72_30590</name>
</gene>
<evidence type="ECO:0000256" key="1">
    <source>
        <dbReference type="ARBA" id="ARBA00023125"/>
    </source>
</evidence>
<dbReference type="Pfam" id="PF13411">
    <property type="entry name" value="MerR_1"/>
    <property type="match status" value="1"/>
</dbReference>
<feature type="coiled-coil region" evidence="2">
    <location>
        <begin position="80"/>
        <end position="114"/>
    </location>
</feature>
<dbReference type="PANTHER" id="PTHR30204:SF93">
    <property type="entry name" value="HTH MERR-TYPE DOMAIN-CONTAINING PROTEIN"/>
    <property type="match status" value="1"/>
</dbReference>
<sequence>MRVSELADLVGTTVRTIRYYHQIGLLPVPETRDGRRDYDLTHVARLVRVRLLAQAGVPLSRIADMTAPGGPAGGDRASVLVDLEAALIALDEQQERLRERKERVQRLIGALRQHERLSPLPPAMARFYDAIEERAGDDGARRMIRHERDVMELAFYRGELPPQVEALYHGLGEERLAESAALFARIADRVEAPAAAGEEETAEIAAAVVDRVRRHLGDELPRLARSLDLDAARRAADLYVRFSAPKDRRLDRTIADALLAAIEEERTR</sequence>
<dbReference type="InterPro" id="IPR000551">
    <property type="entry name" value="MerR-type_HTH_dom"/>
</dbReference>
<protein>
    <submittedName>
        <fullName evidence="4">MerR family transcriptional regulator</fullName>
    </submittedName>
</protein>
<dbReference type="Gene3D" id="1.10.1660.10">
    <property type="match status" value="1"/>
</dbReference>
<evidence type="ECO:0000259" key="3">
    <source>
        <dbReference type="PROSITE" id="PS50937"/>
    </source>
</evidence>
<evidence type="ECO:0000256" key="2">
    <source>
        <dbReference type="SAM" id="Coils"/>
    </source>
</evidence>
<dbReference type="InterPro" id="IPR009061">
    <property type="entry name" value="DNA-bd_dom_put_sf"/>
</dbReference>
<dbReference type="SUPFAM" id="SSF46955">
    <property type="entry name" value="Putative DNA-binding domain"/>
    <property type="match status" value="1"/>
</dbReference>
<keyword evidence="2" id="KW-0175">Coiled coil</keyword>
<dbReference type="PROSITE" id="PS50937">
    <property type="entry name" value="HTH_MERR_2"/>
    <property type="match status" value="1"/>
</dbReference>
<feature type="domain" description="HTH merR-type" evidence="3">
    <location>
        <begin position="1"/>
        <end position="68"/>
    </location>
</feature>
<dbReference type="CDD" id="cd00592">
    <property type="entry name" value="HTH_MerR-like"/>
    <property type="match status" value="1"/>
</dbReference>
<dbReference type="SMART" id="SM00422">
    <property type="entry name" value="HTH_MERR"/>
    <property type="match status" value="1"/>
</dbReference>
<dbReference type="Proteomes" id="UP000774570">
    <property type="component" value="Unassembled WGS sequence"/>
</dbReference>
<keyword evidence="5" id="KW-1185">Reference proteome</keyword>
<evidence type="ECO:0000313" key="5">
    <source>
        <dbReference type="Proteomes" id="UP000774570"/>
    </source>
</evidence>
<keyword evidence="1" id="KW-0238">DNA-binding</keyword>
<proteinExistence type="predicted"/>